<comment type="caution">
    <text evidence="1">The sequence shown here is derived from an EMBL/GenBank/DDBJ whole genome shotgun (WGS) entry which is preliminary data.</text>
</comment>
<dbReference type="Gene3D" id="3.40.50.300">
    <property type="entry name" value="P-loop containing nucleotide triphosphate hydrolases"/>
    <property type="match status" value="1"/>
</dbReference>
<dbReference type="AlphaFoldDB" id="A0AAN6P621"/>
<keyword evidence="2" id="KW-1185">Reference proteome</keyword>
<name>A0AAN6P621_9PEZI</name>
<evidence type="ECO:0008006" key="3">
    <source>
        <dbReference type="Google" id="ProtNLM"/>
    </source>
</evidence>
<dbReference type="Proteomes" id="UP001303115">
    <property type="component" value="Unassembled WGS sequence"/>
</dbReference>
<gene>
    <name evidence="1" type="ORF">C8A01DRAFT_51508</name>
</gene>
<accession>A0AAN6P621</accession>
<organism evidence="1 2">
    <name type="scientific">Parachaetomium inaequale</name>
    <dbReference type="NCBI Taxonomy" id="2588326"/>
    <lineage>
        <taxon>Eukaryota</taxon>
        <taxon>Fungi</taxon>
        <taxon>Dikarya</taxon>
        <taxon>Ascomycota</taxon>
        <taxon>Pezizomycotina</taxon>
        <taxon>Sordariomycetes</taxon>
        <taxon>Sordariomycetidae</taxon>
        <taxon>Sordariales</taxon>
        <taxon>Chaetomiaceae</taxon>
        <taxon>Parachaetomium</taxon>
    </lineage>
</organism>
<evidence type="ECO:0000313" key="1">
    <source>
        <dbReference type="EMBL" id="KAK4031400.1"/>
    </source>
</evidence>
<protein>
    <recommendedName>
        <fullName evidence="3">NB-ARC domain-containing protein</fullName>
    </recommendedName>
</protein>
<dbReference type="SUPFAM" id="SSF52540">
    <property type="entry name" value="P-loop containing nucleoside triphosphate hydrolases"/>
    <property type="match status" value="1"/>
</dbReference>
<proteinExistence type="predicted"/>
<evidence type="ECO:0000313" key="2">
    <source>
        <dbReference type="Proteomes" id="UP001303115"/>
    </source>
</evidence>
<dbReference type="InterPro" id="IPR027417">
    <property type="entry name" value="P-loop_NTPase"/>
</dbReference>
<sequence length="165" mass="18026">MAQPSRAAFGDLGQGIQVGENSGSISVTAVFNAAPATPPQPFPMIRFSRDPDFVNRGDIIEQIHQRFANPPRRVALVGFGGVGKSQLAIHFAHQIAAGGGTWVFWIHAETRARVEEGFWTIAEGVRLPGRSEPKADIPQLVYGWLSNVRNGRWVIVLDSADDRKV</sequence>
<reference evidence="2" key="1">
    <citation type="journal article" date="2023" name="Mol. Phylogenet. Evol.">
        <title>Genome-scale phylogeny and comparative genomics of the fungal order Sordariales.</title>
        <authorList>
            <person name="Hensen N."/>
            <person name="Bonometti L."/>
            <person name="Westerberg I."/>
            <person name="Brannstrom I.O."/>
            <person name="Guillou S."/>
            <person name="Cros-Aarteil S."/>
            <person name="Calhoun S."/>
            <person name="Haridas S."/>
            <person name="Kuo A."/>
            <person name="Mondo S."/>
            <person name="Pangilinan J."/>
            <person name="Riley R."/>
            <person name="LaButti K."/>
            <person name="Andreopoulos B."/>
            <person name="Lipzen A."/>
            <person name="Chen C."/>
            <person name="Yan M."/>
            <person name="Daum C."/>
            <person name="Ng V."/>
            <person name="Clum A."/>
            <person name="Steindorff A."/>
            <person name="Ohm R.A."/>
            <person name="Martin F."/>
            <person name="Silar P."/>
            <person name="Natvig D.O."/>
            <person name="Lalanne C."/>
            <person name="Gautier V."/>
            <person name="Ament-Velasquez S.L."/>
            <person name="Kruys A."/>
            <person name="Hutchinson M.I."/>
            <person name="Powell A.J."/>
            <person name="Barry K."/>
            <person name="Miller A.N."/>
            <person name="Grigoriev I.V."/>
            <person name="Debuchy R."/>
            <person name="Gladieux P."/>
            <person name="Hiltunen Thoren M."/>
            <person name="Johannesson H."/>
        </authorList>
    </citation>
    <scope>NUCLEOTIDE SEQUENCE [LARGE SCALE GENOMIC DNA]</scope>
    <source>
        <strain evidence="2">CBS 284.82</strain>
    </source>
</reference>
<dbReference type="EMBL" id="MU854825">
    <property type="protein sequence ID" value="KAK4031400.1"/>
    <property type="molecule type" value="Genomic_DNA"/>
</dbReference>